<evidence type="ECO:0000256" key="1">
    <source>
        <dbReference type="SAM" id="SignalP"/>
    </source>
</evidence>
<evidence type="ECO:0000313" key="3">
    <source>
        <dbReference type="Proteomes" id="UP001317705"/>
    </source>
</evidence>
<organism evidence="2 3">
    <name type="scientific">Geotalea uraniireducens</name>
    <dbReference type="NCBI Taxonomy" id="351604"/>
    <lineage>
        <taxon>Bacteria</taxon>
        <taxon>Pseudomonadati</taxon>
        <taxon>Thermodesulfobacteriota</taxon>
        <taxon>Desulfuromonadia</taxon>
        <taxon>Geobacterales</taxon>
        <taxon>Geobacteraceae</taxon>
        <taxon>Geotalea</taxon>
    </lineage>
</organism>
<keyword evidence="3" id="KW-1185">Reference proteome</keyword>
<keyword evidence="1" id="KW-0732">Signal</keyword>
<dbReference type="Gene3D" id="1.20.120.1490">
    <property type="match status" value="1"/>
</dbReference>
<protein>
    <submittedName>
        <fullName evidence="2">Uncharacterized protein</fullName>
    </submittedName>
</protein>
<evidence type="ECO:0000313" key="2">
    <source>
        <dbReference type="EMBL" id="BDV42739.1"/>
    </source>
</evidence>
<dbReference type="EMBL" id="AP027151">
    <property type="protein sequence ID" value="BDV42739.1"/>
    <property type="molecule type" value="Genomic_DNA"/>
</dbReference>
<reference evidence="2 3" key="1">
    <citation type="submission" date="2022-12" db="EMBL/GenBank/DDBJ databases">
        <title>Polyphasic characterization of Geotalea uranireducens NIT-SL11 newly isolated from a complex of sewage sludge and microbially reduced graphene oxide.</title>
        <authorList>
            <person name="Xie L."/>
            <person name="Yoshida N."/>
            <person name="Meng L."/>
        </authorList>
    </citation>
    <scope>NUCLEOTIDE SEQUENCE [LARGE SCALE GENOMIC DNA]</scope>
    <source>
        <strain evidence="2 3">NIT-SL11</strain>
    </source>
</reference>
<accession>A0ABN6VQW1</accession>
<dbReference type="RefSeq" id="WP_108105937.1">
    <property type="nucleotide sequence ID" value="NZ_AP027151.1"/>
</dbReference>
<feature type="signal peptide" evidence="1">
    <location>
        <begin position="1"/>
        <end position="21"/>
    </location>
</feature>
<feature type="chain" id="PRO_5045828488" evidence="1">
    <location>
        <begin position="22"/>
        <end position="144"/>
    </location>
</feature>
<gene>
    <name evidence="2" type="ORF">GURASL_16620</name>
</gene>
<sequence>MKKGFKAIAAVMAVASLGALAACKHGHQGHDPKEIKGHIESTLKKIGTTEEQQAKIGTISDRIIADCGEIHKNSQGLRQKFVACLLLDNPDREWLHKTVDEKAKEITAFTHRTIDSLIEISGTLTPVQRAELKTRFETGHGNGK</sequence>
<dbReference type="PROSITE" id="PS51257">
    <property type="entry name" value="PROKAR_LIPOPROTEIN"/>
    <property type="match status" value="1"/>
</dbReference>
<proteinExistence type="predicted"/>
<dbReference type="Proteomes" id="UP001317705">
    <property type="component" value="Chromosome"/>
</dbReference>
<name>A0ABN6VQW1_9BACT</name>